<reference evidence="2" key="1">
    <citation type="journal article" date="2023" name="G3 (Bethesda)">
        <title>Genome assembly and association tests identify interacting loci associated with vigor, precocity, and sex in interspecific pistachio rootstocks.</title>
        <authorList>
            <person name="Palmer W."/>
            <person name="Jacygrad E."/>
            <person name="Sagayaradj S."/>
            <person name="Cavanaugh K."/>
            <person name="Han R."/>
            <person name="Bertier L."/>
            <person name="Beede B."/>
            <person name="Kafkas S."/>
            <person name="Golino D."/>
            <person name="Preece J."/>
            <person name="Michelmore R."/>
        </authorList>
    </citation>
    <scope>NUCLEOTIDE SEQUENCE [LARGE SCALE GENOMIC DNA]</scope>
</reference>
<comment type="caution">
    <text evidence="1">The sequence shown here is derived from an EMBL/GenBank/DDBJ whole genome shotgun (WGS) entry which is preliminary data.</text>
</comment>
<gene>
    <name evidence="1" type="ORF">Pint_04907</name>
</gene>
<name>A0ACC0Z4H4_9ROSI</name>
<dbReference type="Proteomes" id="UP001163603">
    <property type="component" value="Chromosome 3"/>
</dbReference>
<organism evidence="1 2">
    <name type="scientific">Pistacia integerrima</name>
    <dbReference type="NCBI Taxonomy" id="434235"/>
    <lineage>
        <taxon>Eukaryota</taxon>
        <taxon>Viridiplantae</taxon>
        <taxon>Streptophyta</taxon>
        <taxon>Embryophyta</taxon>
        <taxon>Tracheophyta</taxon>
        <taxon>Spermatophyta</taxon>
        <taxon>Magnoliopsida</taxon>
        <taxon>eudicotyledons</taxon>
        <taxon>Gunneridae</taxon>
        <taxon>Pentapetalae</taxon>
        <taxon>rosids</taxon>
        <taxon>malvids</taxon>
        <taxon>Sapindales</taxon>
        <taxon>Anacardiaceae</taxon>
        <taxon>Pistacia</taxon>
    </lineage>
</organism>
<keyword evidence="2" id="KW-1185">Reference proteome</keyword>
<protein>
    <submittedName>
        <fullName evidence="1">Uncharacterized protein</fullName>
    </submittedName>
</protein>
<accession>A0ACC0Z4H4</accession>
<proteinExistence type="predicted"/>
<dbReference type="EMBL" id="CM047738">
    <property type="protein sequence ID" value="KAJ0045161.1"/>
    <property type="molecule type" value="Genomic_DNA"/>
</dbReference>
<evidence type="ECO:0000313" key="2">
    <source>
        <dbReference type="Proteomes" id="UP001163603"/>
    </source>
</evidence>
<sequence>MSGMKENIETSFLDSMERVLKVHDPTCIRKLSLVARCMGISSSRINSWVSLALSREVQELHLDISSETPFVWPNSLFTAESLRMLKLRIYSIFNVPSFVHFSNLKTLHLRELAFPVDESTNQFFAGCTVLQELVLLNCAWKHTKRVTISIPTLREFKFLEDSYYSDYNLVLDCVVMIYAENLMSLDVKGYLTVEVSLCNLASLVNARINVLDCGMEKVNGTQRAFKLINGIRNVKSLALSGVTIELLADRNDLKLQAGLPVFHNLTHLKMNAEFLCEDGSYMFKYFLQKSPNVEFLDVWQEFYFAVNDWVMHVAPLYLKRFLKTASIKCWVDGDLKNVRYLFENVDSMERVTIFCPNELEEYLKMKKEINYQLQVIGKGTMEC</sequence>
<evidence type="ECO:0000313" key="1">
    <source>
        <dbReference type="EMBL" id="KAJ0045161.1"/>
    </source>
</evidence>